<dbReference type="STRING" id="341036.SAMN05660649_04199"/>
<comment type="similarity">
    <text evidence="1">Belongs to the universal stress protein A family.</text>
</comment>
<dbReference type="Pfam" id="PF00582">
    <property type="entry name" value="Usp"/>
    <property type="match status" value="1"/>
</dbReference>
<dbReference type="RefSeq" id="WP_092474023.1">
    <property type="nucleotide sequence ID" value="NZ_FOOX01000019.1"/>
</dbReference>
<evidence type="ECO:0000256" key="1">
    <source>
        <dbReference type="ARBA" id="ARBA00008791"/>
    </source>
</evidence>
<dbReference type="CDD" id="cd23659">
    <property type="entry name" value="USP_At3g01520-like"/>
    <property type="match status" value="1"/>
</dbReference>
<dbReference type="OrthoDB" id="152484at2"/>
<dbReference type="PANTHER" id="PTHR31964">
    <property type="entry name" value="ADENINE NUCLEOTIDE ALPHA HYDROLASES-LIKE SUPERFAMILY PROTEIN"/>
    <property type="match status" value="1"/>
</dbReference>
<dbReference type="InterPro" id="IPR014729">
    <property type="entry name" value="Rossmann-like_a/b/a_fold"/>
</dbReference>
<dbReference type="InterPro" id="IPR006015">
    <property type="entry name" value="Universal_stress_UspA"/>
</dbReference>
<organism evidence="3 4">
    <name type="scientific">Desulfotruncus arcticus DSM 17038</name>
    <dbReference type="NCBI Taxonomy" id="1121424"/>
    <lineage>
        <taxon>Bacteria</taxon>
        <taxon>Bacillati</taxon>
        <taxon>Bacillota</taxon>
        <taxon>Clostridia</taxon>
        <taxon>Eubacteriales</taxon>
        <taxon>Desulfallaceae</taxon>
        <taxon>Desulfotruncus</taxon>
    </lineage>
</organism>
<evidence type="ECO:0000313" key="3">
    <source>
        <dbReference type="EMBL" id="SFH18611.1"/>
    </source>
</evidence>
<dbReference type="PRINTS" id="PR01438">
    <property type="entry name" value="UNVRSLSTRESS"/>
</dbReference>
<gene>
    <name evidence="3" type="ORF">SAMN05660649_04199</name>
</gene>
<dbReference type="InterPro" id="IPR006016">
    <property type="entry name" value="UspA"/>
</dbReference>
<dbReference type="Gene3D" id="3.40.50.620">
    <property type="entry name" value="HUPs"/>
    <property type="match status" value="1"/>
</dbReference>
<evidence type="ECO:0000313" key="4">
    <source>
        <dbReference type="Proteomes" id="UP000199337"/>
    </source>
</evidence>
<name>A0A1I2Y2R0_9FIRM</name>
<reference evidence="4" key="1">
    <citation type="submission" date="2016-10" db="EMBL/GenBank/DDBJ databases">
        <authorList>
            <person name="Varghese N."/>
            <person name="Submissions S."/>
        </authorList>
    </citation>
    <scope>NUCLEOTIDE SEQUENCE [LARGE SCALE GENOMIC DNA]</scope>
    <source>
        <strain evidence="4">DSM 17038</strain>
    </source>
</reference>
<accession>A0A1I2Y2R0</accession>
<proteinExistence type="inferred from homology"/>
<feature type="domain" description="UspA" evidence="2">
    <location>
        <begin position="24"/>
        <end position="96"/>
    </location>
</feature>
<dbReference type="AlphaFoldDB" id="A0A1I2Y2R0"/>
<protein>
    <submittedName>
        <fullName evidence="3">Universal stress protein family protein</fullName>
    </submittedName>
</protein>
<dbReference type="SUPFAM" id="SSF52402">
    <property type="entry name" value="Adenine nucleotide alpha hydrolases-like"/>
    <property type="match status" value="1"/>
</dbReference>
<dbReference type="EMBL" id="FOOX01000019">
    <property type="protein sequence ID" value="SFH18611.1"/>
    <property type="molecule type" value="Genomic_DNA"/>
</dbReference>
<dbReference type="Proteomes" id="UP000199337">
    <property type="component" value="Unassembled WGS sequence"/>
</dbReference>
<dbReference type="PANTHER" id="PTHR31964:SF113">
    <property type="entry name" value="USPA DOMAIN-CONTAINING PROTEIN"/>
    <property type="match status" value="1"/>
</dbReference>
<sequence>MKQIVLDTNVINEECRQQFALILENAKTIFSDQGVSVNAVLMQGDPASVLINYVEKNGIDKIIIGSRGLGLLKSAILGSVTYKVLHNVKIPVTVIK</sequence>
<evidence type="ECO:0000259" key="2">
    <source>
        <dbReference type="Pfam" id="PF00582"/>
    </source>
</evidence>
<keyword evidence="4" id="KW-1185">Reference proteome</keyword>